<dbReference type="EMBL" id="CAEZYR010000002">
    <property type="protein sequence ID" value="CAB4725113.1"/>
    <property type="molecule type" value="Genomic_DNA"/>
</dbReference>
<dbReference type="PANTHER" id="PTHR24321">
    <property type="entry name" value="DEHYDROGENASES, SHORT CHAIN"/>
    <property type="match status" value="1"/>
</dbReference>
<dbReference type="InterPro" id="IPR036291">
    <property type="entry name" value="NAD(P)-bd_dom_sf"/>
</dbReference>
<evidence type="ECO:0000256" key="2">
    <source>
        <dbReference type="ARBA" id="ARBA00023002"/>
    </source>
</evidence>
<protein>
    <submittedName>
        <fullName evidence="5">Unannotated protein</fullName>
    </submittedName>
</protein>
<evidence type="ECO:0000313" key="5">
    <source>
        <dbReference type="EMBL" id="CAB4893537.1"/>
    </source>
</evidence>
<comment type="similarity">
    <text evidence="1">Belongs to the short-chain dehydrogenases/reductases (SDR) family.</text>
</comment>
<sequence length="261" mass="26631">MRTIVVTGSASGMGAATRARLVAAGERVIGVDIRDADIVADLGTAEGRALAIASVGELSGGVIDGLVTWAGLPGLTDRPGGLLVSVNYFGTISMLEGLRPMLAKGDRPAAVAISSNSTTCQPGVPMDVVERCLAGDEDSACAAADIASSLATYPATKTAIAWWVRRHAPTGEWAGKGITLNAVAPGAVETPLLQASRQDPVIGALVDAFPVPVGRKASADELAAFVQFLLGPDARFFCGSVVFVDGGTDAQLRADAYPLPM</sequence>
<proteinExistence type="inferred from homology"/>
<dbReference type="EMBL" id="CAFABA010000113">
    <property type="protein sequence ID" value="CAB4835108.1"/>
    <property type="molecule type" value="Genomic_DNA"/>
</dbReference>
<name>A0A6J7FDL1_9ZZZZ</name>
<dbReference type="GO" id="GO:0016491">
    <property type="term" value="F:oxidoreductase activity"/>
    <property type="evidence" value="ECO:0007669"/>
    <property type="project" value="UniProtKB-KW"/>
</dbReference>
<keyword evidence="2" id="KW-0560">Oxidoreductase</keyword>
<dbReference type="Gene3D" id="3.40.50.720">
    <property type="entry name" value="NAD(P)-binding Rossmann-like Domain"/>
    <property type="match status" value="1"/>
</dbReference>
<dbReference type="EMBL" id="CAFBMH010000009">
    <property type="protein sequence ID" value="CAB4893537.1"/>
    <property type="molecule type" value="Genomic_DNA"/>
</dbReference>
<evidence type="ECO:0000313" key="3">
    <source>
        <dbReference type="EMBL" id="CAB4725113.1"/>
    </source>
</evidence>
<evidence type="ECO:0000313" key="4">
    <source>
        <dbReference type="EMBL" id="CAB4835108.1"/>
    </source>
</evidence>
<dbReference type="SUPFAM" id="SSF51735">
    <property type="entry name" value="NAD(P)-binding Rossmann-fold domains"/>
    <property type="match status" value="1"/>
</dbReference>
<accession>A0A6J7FDL1</accession>
<dbReference type="AlphaFoldDB" id="A0A6J7FDL1"/>
<reference evidence="5" key="1">
    <citation type="submission" date="2020-05" db="EMBL/GenBank/DDBJ databases">
        <authorList>
            <person name="Chiriac C."/>
            <person name="Salcher M."/>
            <person name="Ghai R."/>
            <person name="Kavagutti S V."/>
        </authorList>
    </citation>
    <scope>NUCLEOTIDE SEQUENCE</scope>
</reference>
<dbReference type="InterPro" id="IPR002347">
    <property type="entry name" value="SDR_fam"/>
</dbReference>
<organism evidence="5">
    <name type="scientific">freshwater metagenome</name>
    <dbReference type="NCBI Taxonomy" id="449393"/>
    <lineage>
        <taxon>unclassified sequences</taxon>
        <taxon>metagenomes</taxon>
        <taxon>ecological metagenomes</taxon>
    </lineage>
</organism>
<dbReference type="PANTHER" id="PTHR24321:SF8">
    <property type="entry name" value="ESTRADIOL 17-BETA-DEHYDROGENASE 8-RELATED"/>
    <property type="match status" value="1"/>
</dbReference>
<dbReference type="PRINTS" id="PR00081">
    <property type="entry name" value="GDHRDH"/>
</dbReference>
<evidence type="ECO:0000256" key="1">
    <source>
        <dbReference type="ARBA" id="ARBA00006484"/>
    </source>
</evidence>
<gene>
    <name evidence="3" type="ORF">UFOPK2754_00080</name>
    <name evidence="4" type="ORF">UFOPK3139_02312</name>
    <name evidence="5" type="ORF">UFOPK3543_00440</name>
</gene>
<dbReference type="Pfam" id="PF13561">
    <property type="entry name" value="adh_short_C2"/>
    <property type="match status" value="1"/>
</dbReference>